<organism evidence="3 4">
    <name type="scientific">Plasmopara halstedii</name>
    <name type="common">Downy mildew of sunflower</name>
    <dbReference type="NCBI Taxonomy" id="4781"/>
    <lineage>
        <taxon>Eukaryota</taxon>
        <taxon>Sar</taxon>
        <taxon>Stramenopiles</taxon>
        <taxon>Oomycota</taxon>
        <taxon>Peronosporomycetes</taxon>
        <taxon>Peronosporales</taxon>
        <taxon>Peronosporaceae</taxon>
        <taxon>Plasmopara</taxon>
    </lineage>
</organism>
<dbReference type="OrthoDB" id="1924993at2759"/>
<dbReference type="AlphaFoldDB" id="A0A0P1AGC8"/>
<dbReference type="InterPro" id="IPR043502">
    <property type="entry name" value="DNA/RNA_pol_sf"/>
</dbReference>
<dbReference type="InterPro" id="IPR000477">
    <property type="entry name" value="RT_dom"/>
</dbReference>
<keyword evidence="3" id="KW-0695">RNA-directed DNA polymerase</keyword>
<feature type="region of interest" description="Disordered" evidence="1">
    <location>
        <begin position="59"/>
        <end position="82"/>
    </location>
</feature>
<keyword evidence="4" id="KW-1185">Reference proteome</keyword>
<feature type="domain" description="Reverse transcriptase" evidence="2">
    <location>
        <begin position="123"/>
        <end position="224"/>
    </location>
</feature>
<reference evidence="4" key="1">
    <citation type="submission" date="2014-09" db="EMBL/GenBank/DDBJ databases">
        <authorList>
            <person name="Sharma Rahul"/>
            <person name="Thines Marco"/>
        </authorList>
    </citation>
    <scope>NUCLEOTIDE SEQUENCE [LARGE SCALE GENOMIC DNA]</scope>
</reference>
<dbReference type="Gene3D" id="3.10.10.10">
    <property type="entry name" value="HIV Type 1 Reverse Transcriptase, subunit A, domain 1"/>
    <property type="match status" value="1"/>
</dbReference>
<keyword evidence="3" id="KW-0548">Nucleotidyltransferase</keyword>
<dbReference type="CDD" id="cd01647">
    <property type="entry name" value="RT_LTR"/>
    <property type="match status" value="1"/>
</dbReference>
<accession>A0A0P1AGC8</accession>
<dbReference type="EMBL" id="CCYD01000428">
    <property type="protein sequence ID" value="CEG39618.1"/>
    <property type="molecule type" value="Genomic_DNA"/>
</dbReference>
<sequence length="238" mass="27281">MEELERLEAVTYDDQLQDLKCDGIEEVVLLSYFQLQSRMTQLLTKFDSMRIHAEDWVAKPSSGLPPEREARHENDRKPSSKHVVLRQLPLSRDQSEFIDDIIAQKQAAGFVRDSKCAPMFCVRKPNGTRRIAHAYNKLNAQTIPAQTPISRKAVIIHRMSGCTQFSALDLIDGYYQILVWKEDVPLTTVSTSSDMLWEWLVIPQGLSNAAATLRRFAQTYFNDIFVHLKNENGRLAEE</sequence>
<dbReference type="RefSeq" id="XP_024575987.1">
    <property type="nucleotide sequence ID" value="XM_024725185.1"/>
</dbReference>
<evidence type="ECO:0000259" key="2">
    <source>
        <dbReference type="Pfam" id="PF00078"/>
    </source>
</evidence>
<dbReference type="InterPro" id="IPR053134">
    <property type="entry name" value="RNA-dir_DNA_polymerase"/>
</dbReference>
<dbReference type="Pfam" id="PF00078">
    <property type="entry name" value="RVT_1"/>
    <property type="match status" value="1"/>
</dbReference>
<dbReference type="STRING" id="4781.A0A0P1AGC8"/>
<dbReference type="PANTHER" id="PTHR24559">
    <property type="entry name" value="TRANSPOSON TY3-I GAG-POL POLYPROTEIN"/>
    <property type="match status" value="1"/>
</dbReference>
<feature type="compositionally biased region" description="Basic and acidic residues" evidence="1">
    <location>
        <begin position="66"/>
        <end position="78"/>
    </location>
</feature>
<dbReference type="PANTHER" id="PTHR24559:SF444">
    <property type="entry name" value="REVERSE TRANSCRIPTASE DOMAIN-CONTAINING PROTEIN"/>
    <property type="match status" value="1"/>
</dbReference>
<keyword evidence="3" id="KW-0808">Transferase</keyword>
<dbReference type="GO" id="GO:0003964">
    <property type="term" value="F:RNA-directed DNA polymerase activity"/>
    <property type="evidence" value="ECO:0007669"/>
    <property type="project" value="UniProtKB-KW"/>
</dbReference>
<dbReference type="GeneID" id="36404911"/>
<evidence type="ECO:0000313" key="3">
    <source>
        <dbReference type="EMBL" id="CEG39618.1"/>
    </source>
</evidence>
<dbReference type="Proteomes" id="UP000054928">
    <property type="component" value="Unassembled WGS sequence"/>
</dbReference>
<name>A0A0P1AGC8_PLAHL</name>
<dbReference type="SUPFAM" id="SSF56672">
    <property type="entry name" value="DNA/RNA polymerases"/>
    <property type="match status" value="1"/>
</dbReference>
<evidence type="ECO:0000313" key="4">
    <source>
        <dbReference type="Proteomes" id="UP000054928"/>
    </source>
</evidence>
<proteinExistence type="predicted"/>
<evidence type="ECO:0000256" key="1">
    <source>
        <dbReference type="SAM" id="MobiDB-lite"/>
    </source>
</evidence>
<protein>
    <submittedName>
        <fullName evidence="3">Reverse transcriptase</fullName>
    </submittedName>
</protein>